<comment type="caution">
    <text evidence="2">The sequence shown here is derived from an EMBL/GenBank/DDBJ whole genome shotgun (WGS) entry which is preliminary data.</text>
</comment>
<dbReference type="RefSeq" id="WP_093854825.1">
    <property type="nucleotide sequence ID" value="NZ_JAVRER010000057.1"/>
</dbReference>
<name>A0ABD5EDN8_9ACTN</name>
<proteinExistence type="predicted"/>
<evidence type="ECO:0000313" key="2">
    <source>
        <dbReference type="EMBL" id="MDT0418927.1"/>
    </source>
</evidence>
<keyword evidence="1" id="KW-0802">TPR repeat</keyword>
<dbReference type="PANTHER" id="PTHR12558:SF33">
    <property type="entry name" value="BLL7664 PROTEIN"/>
    <property type="match status" value="1"/>
</dbReference>
<organism evidence="2 3">
    <name type="scientific">Streptomyces evansiae</name>
    <dbReference type="NCBI Taxonomy" id="3075535"/>
    <lineage>
        <taxon>Bacteria</taxon>
        <taxon>Bacillati</taxon>
        <taxon>Actinomycetota</taxon>
        <taxon>Actinomycetes</taxon>
        <taxon>Kitasatosporales</taxon>
        <taxon>Streptomycetaceae</taxon>
        <taxon>Streptomyces</taxon>
    </lineage>
</organism>
<evidence type="ECO:0000256" key="1">
    <source>
        <dbReference type="PROSITE-ProRule" id="PRU00339"/>
    </source>
</evidence>
<dbReference type="SMART" id="SM00028">
    <property type="entry name" value="TPR"/>
    <property type="match status" value="4"/>
</dbReference>
<dbReference type="EMBL" id="JAVRER010000057">
    <property type="protein sequence ID" value="MDT0418927.1"/>
    <property type="molecule type" value="Genomic_DNA"/>
</dbReference>
<dbReference type="AlphaFoldDB" id="A0ABD5EDN8"/>
<reference evidence="3" key="1">
    <citation type="submission" date="2023-07" db="EMBL/GenBank/DDBJ databases">
        <title>30 novel species of actinomycetes from the DSMZ collection.</title>
        <authorList>
            <person name="Nouioui I."/>
        </authorList>
    </citation>
    <scope>NUCLEOTIDE SEQUENCE [LARGE SCALE GENOMIC DNA]</scope>
    <source>
        <strain evidence="3">DSM 41982</strain>
    </source>
</reference>
<dbReference type="PROSITE" id="PS50005">
    <property type="entry name" value="TPR"/>
    <property type="match status" value="1"/>
</dbReference>
<dbReference type="InterPro" id="IPR019734">
    <property type="entry name" value="TPR_rpt"/>
</dbReference>
<dbReference type="PANTHER" id="PTHR12558">
    <property type="entry name" value="CELL DIVISION CYCLE 16,23,27"/>
    <property type="match status" value="1"/>
</dbReference>
<feature type="repeat" description="TPR" evidence="1">
    <location>
        <begin position="151"/>
        <end position="184"/>
    </location>
</feature>
<dbReference type="Proteomes" id="UP001183607">
    <property type="component" value="Unassembled WGS sequence"/>
</dbReference>
<dbReference type="Gene3D" id="1.25.40.10">
    <property type="entry name" value="Tetratricopeptide repeat domain"/>
    <property type="match status" value="3"/>
</dbReference>
<evidence type="ECO:0000313" key="3">
    <source>
        <dbReference type="Proteomes" id="UP001183607"/>
    </source>
</evidence>
<dbReference type="InterPro" id="IPR011990">
    <property type="entry name" value="TPR-like_helical_dom_sf"/>
</dbReference>
<protein>
    <submittedName>
        <fullName evidence="2">Tetratricopeptide repeat protein</fullName>
    </submittedName>
</protein>
<gene>
    <name evidence="2" type="ORF">RM574_25935</name>
</gene>
<dbReference type="Pfam" id="PF14559">
    <property type="entry name" value="TPR_19"/>
    <property type="match status" value="1"/>
</dbReference>
<sequence>MSGPRPHWSRRHLATLVAVPALGVSLFLAGGLGLAPEEAARPAHAPAGPPVPRTAARTTDLATLQARVRDTPRDPEALGALGLAYVQKARTSGDPSYYPKAEAVLRRSLAAEKTDNFTAMGGMAALEAARHRFADGLGWARRAVAANPWNATLYGTLADAYTQLGRYAEASDAVQRMVDLKPGTPSFARASYAAELRGDTTAARSAMRRALDAANGPDDTSFARYYLSELAFGSGDAETALSEAEAGLRATPGAPSLLQARARARAALGRGQAATEDLSKAVQALPLPEYLVQLGELYDSLGQHREAERQFAVLRAEQRLFTANGVALDSDAALFEADHGDPRRALTLARAGLRGRPFLDSHDALAWALHKNGRDREALTEADRALALGTRNALFTYHRAMILESLGDKAAARTGLRTALATNPHFSPLHAPLARAALKELDQRGDGAGGPAGA</sequence>
<accession>A0ABD5EDN8</accession>
<dbReference type="SUPFAM" id="SSF48452">
    <property type="entry name" value="TPR-like"/>
    <property type="match status" value="2"/>
</dbReference>